<organism evidence="3 4">
    <name type="scientific">Streptomyces triticagri</name>
    <dbReference type="NCBI Taxonomy" id="2293568"/>
    <lineage>
        <taxon>Bacteria</taxon>
        <taxon>Bacillati</taxon>
        <taxon>Actinomycetota</taxon>
        <taxon>Actinomycetes</taxon>
        <taxon>Kitasatosporales</taxon>
        <taxon>Streptomycetaceae</taxon>
        <taxon>Streptomyces</taxon>
    </lineage>
</organism>
<dbReference type="Pfam" id="PF01569">
    <property type="entry name" value="PAP2"/>
    <property type="match status" value="1"/>
</dbReference>
<dbReference type="RefSeq" id="WP_128558447.1">
    <property type="nucleotide sequence ID" value="NZ_QUAK01000149.1"/>
</dbReference>
<dbReference type="PANTHER" id="PTHR14969:SF13">
    <property type="entry name" value="AT30094P"/>
    <property type="match status" value="1"/>
</dbReference>
<dbReference type="AlphaFoldDB" id="A0A372LZE3"/>
<sequence>MASAPPSPYRPLPLIACSVAACAAASVLLVLVAVGWGPLLAFDEDLARTTHRWALDHPAMTRTQRVLTDWVWDPWTMRLLAAVVTVRLWMQGRRRSALCCAVTCVLATVLQQVLKAAVDRDRPVWADPVDSARYQAFPSGHAMTAVVVLGLCLWVLRMHAVRGPLWWSAVAGVTVSVLGVGWTRVWLGVHWPTDVMGGWLLGTLAVLVAVLAHDRARRTRSA</sequence>
<evidence type="ECO:0000313" key="4">
    <source>
        <dbReference type="Proteomes" id="UP000263094"/>
    </source>
</evidence>
<feature type="transmembrane region" description="Helical" evidence="1">
    <location>
        <begin position="12"/>
        <end position="36"/>
    </location>
</feature>
<dbReference type="CDD" id="cd03392">
    <property type="entry name" value="PAP2_like_2"/>
    <property type="match status" value="1"/>
</dbReference>
<dbReference type="OrthoDB" id="5289372at2"/>
<evidence type="ECO:0000313" key="3">
    <source>
        <dbReference type="EMBL" id="RFU84048.1"/>
    </source>
</evidence>
<evidence type="ECO:0000256" key="1">
    <source>
        <dbReference type="SAM" id="Phobius"/>
    </source>
</evidence>
<accession>A0A372LZE3</accession>
<dbReference type="Proteomes" id="UP000263094">
    <property type="component" value="Unassembled WGS sequence"/>
</dbReference>
<proteinExistence type="predicted"/>
<feature type="transmembrane region" description="Helical" evidence="1">
    <location>
        <begin position="134"/>
        <end position="156"/>
    </location>
</feature>
<keyword evidence="4" id="KW-1185">Reference proteome</keyword>
<protein>
    <submittedName>
        <fullName evidence="3">PAP2 family protein</fullName>
    </submittedName>
</protein>
<reference evidence="3 4" key="1">
    <citation type="submission" date="2018-08" db="EMBL/GenBank/DDBJ databases">
        <title>Isolation, diversity and antifungal activity of Actinobacteria from wheat.</title>
        <authorList>
            <person name="Han C."/>
        </authorList>
    </citation>
    <scope>NUCLEOTIDE SEQUENCE [LARGE SCALE GENOMIC DNA]</scope>
    <source>
        <strain evidence="3 4">NEAU-YY421</strain>
    </source>
</reference>
<comment type="caution">
    <text evidence="3">The sequence shown here is derived from an EMBL/GenBank/DDBJ whole genome shotgun (WGS) entry which is preliminary data.</text>
</comment>
<dbReference type="Gene3D" id="1.20.144.10">
    <property type="entry name" value="Phosphatidic acid phosphatase type 2/haloperoxidase"/>
    <property type="match status" value="1"/>
</dbReference>
<feature type="transmembrane region" description="Helical" evidence="1">
    <location>
        <begin position="195"/>
        <end position="212"/>
    </location>
</feature>
<dbReference type="InterPro" id="IPR000326">
    <property type="entry name" value="PAP2/HPO"/>
</dbReference>
<dbReference type="PANTHER" id="PTHR14969">
    <property type="entry name" value="SPHINGOSINE-1-PHOSPHATE PHOSPHOHYDROLASE"/>
    <property type="match status" value="1"/>
</dbReference>
<dbReference type="InterPro" id="IPR036938">
    <property type="entry name" value="PAP2/HPO_sf"/>
</dbReference>
<evidence type="ECO:0000259" key="2">
    <source>
        <dbReference type="SMART" id="SM00014"/>
    </source>
</evidence>
<dbReference type="EMBL" id="QUAK01000149">
    <property type="protein sequence ID" value="RFU84048.1"/>
    <property type="molecule type" value="Genomic_DNA"/>
</dbReference>
<feature type="transmembrane region" description="Helical" evidence="1">
    <location>
        <begin position="165"/>
        <end position="183"/>
    </location>
</feature>
<name>A0A372LZE3_9ACTN</name>
<keyword evidence="1" id="KW-0812">Transmembrane</keyword>
<dbReference type="SMART" id="SM00014">
    <property type="entry name" value="acidPPc"/>
    <property type="match status" value="1"/>
</dbReference>
<dbReference type="SUPFAM" id="SSF48317">
    <property type="entry name" value="Acid phosphatase/Vanadium-dependent haloperoxidase"/>
    <property type="match status" value="1"/>
</dbReference>
<feature type="transmembrane region" description="Helical" evidence="1">
    <location>
        <begin position="97"/>
        <end position="114"/>
    </location>
</feature>
<keyword evidence="1" id="KW-1133">Transmembrane helix</keyword>
<keyword evidence="1" id="KW-0472">Membrane</keyword>
<gene>
    <name evidence="3" type="ORF">DY218_25355</name>
</gene>
<feature type="domain" description="Phosphatidic acid phosphatase type 2/haloperoxidase" evidence="2">
    <location>
        <begin position="97"/>
        <end position="210"/>
    </location>
</feature>